<organism evidence="1 2">
    <name type="scientific">Erysiphe neolycopersici</name>
    <dbReference type="NCBI Taxonomy" id="212602"/>
    <lineage>
        <taxon>Eukaryota</taxon>
        <taxon>Fungi</taxon>
        <taxon>Dikarya</taxon>
        <taxon>Ascomycota</taxon>
        <taxon>Pezizomycotina</taxon>
        <taxon>Leotiomycetes</taxon>
        <taxon>Erysiphales</taxon>
        <taxon>Erysiphaceae</taxon>
        <taxon>Erysiphe</taxon>
    </lineage>
</organism>
<protein>
    <submittedName>
        <fullName evidence="1">Uncharacterized protein</fullName>
    </submittedName>
</protein>
<dbReference type="EMBL" id="MCFK01006551">
    <property type="protein sequence ID" value="RKF58787.1"/>
    <property type="molecule type" value="Genomic_DNA"/>
</dbReference>
<proteinExistence type="predicted"/>
<reference evidence="1 2" key="1">
    <citation type="journal article" date="2018" name="BMC Genomics">
        <title>Comparative genome analyses reveal sequence features reflecting distinct modes of host-adaptation between dicot and monocot powdery mildew.</title>
        <authorList>
            <person name="Wu Y."/>
            <person name="Ma X."/>
            <person name="Pan Z."/>
            <person name="Kale S.D."/>
            <person name="Song Y."/>
            <person name="King H."/>
            <person name="Zhang Q."/>
            <person name="Presley C."/>
            <person name="Deng X."/>
            <person name="Wei C.I."/>
            <person name="Xiao S."/>
        </authorList>
    </citation>
    <scope>NUCLEOTIDE SEQUENCE [LARGE SCALE GENOMIC DNA]</scope>
    <source>
        <strain evidence="1">UMSG2</strain>
    </source>
</reference>
<gene>
    <name evidence="1" type="ORF">OnM2_065008</name>
</gene>
<accession>A0A420HN08</accession>
<dbReference type="Proteomes" id="UP000286134">
    <property type="component" value="Unassembled WGS sequence"/>
</dbReference>
<name>A0A420HN08_9PEZI</name>
<keyword evidence="2" id="KW-1185">Reference proteome</keyword>
<comment type="caution">
    <text evidence="1">The sequence shown here is derived from an EMBL/GenBank/DDBJ whole genome shotgun (WGS) entry which is preliminary data.</text>
</comment>
<dbReference type="AlphaFoldDB" id="A0A420HN08"/>
<evidence type="ECO:0000313" key="2">
    <source>
        <dbReference type="Proteomes" id="UP000286134"/>
    </source>
</evidence>
<evidence type="ECO:0000313" key="1">
    <source>
        <dbReference type="EMBL" id="RKF58787.1"/>
    </source>
</evidence>
<dbReference type="OrthoDB" id="3596768at2759"/>
<sequence>MASQDIPSQWFDAKDEKKVTREFVNTYVEFRLKQYKSTTLRDDRLWEVFHEDFENWIDSTFSKADSYILYDLRDYLRQNGVFVETGKGKRLSVGLAKVLQEEDPHNWTPAEVKDQTEKSVLNSRWNKPKMETQTPRFL</sequence>